<name>A0AAX3YS43_RHOOP</name>
<dbReference type="SUPFAM" id="SSF89796">
    <property type="entry name" value="CoA-transferase family III (CaiB/BaiF)"/>
    <property type="match status" value="2"/>
</dbReference>
<dbReference type="AlphaFoldDB" id="A0AAX3YS43"/>
<accession>A0AAX3YS43</accession>
<dbReference type="EMBL" id="JAPWIS010000010">
    <property type="protein sequence ID" value="MCZ4586170.1"/>
    <property type="molecule type" value="Genomic_DNA"/>
</dbReference>
<dbReference type="InterPro" id="IPR050509">
    <property type="entry name" value="CoA-transferase_III"/>
</dbReference>
<dbReference type="InterPro" id="IPR044855">
    <property type="entry name" value="CoA-Trfase_III_dom3_sf"/>
</dbReference>
<geneLocation type="plasmid" evidence="2 4">
    <name>pRho-VOC14-L</name>
</geneLocation>
<keyword evidence="2" id="KW-0808">Transferase</keyword>
<evidence type="ECO:0000313" key="2">
    <source>
        <dbReference type="EMBL" id="WLF51896.1"/>
    </source>
</evidence>
<evidence type="ECO:0000313" key="4">
    <source>
        <dbReference type="Proteomes" id="UP001231166"/>
    </source>
</evidence>
<sequence length="672" mass="71625">MKRDATMRWLAGVHVVQVGRSVALQVSGAALGQLGAAVKQVATLRDVDTNADVVLVDRIERPAVLPDGHAPTADEYLEFVAANNRGVWVTASAFGLTDTRADMFASDLTLLAASGILGHSRTGDEFAPTVPPGTVALKLVGHLTVVAALHGLHARRAGKGPVHADLSAQAAIIATGLSLEMAHALSRCPDEGGSARYGAPSGFVDCRDGAVYVLVMEEHQWRAFRSVMGTSLESVTTLEDARKQPDHVNSQLASWASTRTAQECEEVLQAAGVPCTAVNAVDTFAERSRALGRNFDLSGPDCSVLPAQITEVPKETGADSGGRRLSDLRVLDAGHVLAVPLAGAWLGAMGAQVAKLEDLDRLDVYRRRGPFVDGTPGPNRSAYFNQLNFCKRPLQFSGASSPRAVDLASFDVVMENLSPHRAQAIGVDDTSVLAQQSPKLLLSSSGFGRTGAWAGYRAYGHNIHAFAGLVDATKDARGGMGDIGTPWADPLTSVILVTWTLAWCLADSHTSSLALDISMAELVAVQIAELAGPDPVDPYAARESETEFFIREHATGRLLAITLRSDEERARFEAATGVRVPLIDRRVPLIDQEPTDPDGRDLERALLEQGLAVSVVHTSAGLVRDEFVRDTELFRSVESPSVGRYEVTGLPWTFVGDEVPPLRPAPELPACD</sequence>
<dbReference type="InterPro" id="IPR003673">
    <property type="entry name" value="CoA-Trfase_fam_III"/>
</dbReference>
<dbReference type="Gene3D" id="3.40.50.10540">
    <property type="entry name" value="Crotonobetainyl-coa:carnitine coa-transferase, domain 1"/>
    <property type="match status" value="2"/>
</dbReference>
<reference evidence="2" key="2">
    <citation type="submission" date="2023-07" db="EMBL/GenBank/DDBJ databases">
        <title>Genomic analysis of Rhodococcus opacus VOC-14 with glycol ethers degradation activity.</title>
        <authorList>
            <person name="Narkevich D.A."/>
            <person name="Hlushen A.M."/>
            <person name="Akhremchuk A.E."/>
            <person name="Sikolenko M.A."/>
            <person name="Valentovich L.N."/>
        </authorList>
    </citation>
    <scope>NUCLEOTIDE SEQUENCE</scope>
    <source>
        <strain evidence="2">VOC-14</strain>
        <plasmid evidence="2">pRho-VOC14-L</plasmid>
    </source>
</reference>
<protein>
    <submittedName>
        <fullName evidence="2">CoA transferase</fullName>
    </submittedName>
</protein>
<dbReference type="Proteomes" id="UP001231166">
    <property type="component" value="Plasmid pRho-VOC14-L"/>
</dbReference>
<keyword evidence="2" id="KW-0614">Plasmid</keyword>
<dbReference type="RefSeq" id="WP_206016597.1">
    <property type="nucleotide sequence ID" value="NZ_CP130956.1"/>
</dbReference>
<dbReference type="EMBL" id="CP130956">
    <property type="protein sequence ID" value="WLF51896.1"/>
    <property type="molecule type" value="Genomic_DNA"/>
</dbReference>
<evidence type="ECO:0000313" key="3">
    <source>
        <dbReference type="Proteomes" id="UP001066327"/>
    </source>
</evidence>
<dbReference type="PANTHER" id="PTHR48228:SF5">
    <property type="entry name" value="ALPHA-METHYLACYL-COA RACEMASE"/>
    <property type="match status" value="1"/>
</dbReference>
<dbReference type="Gene3D" id="3.30.1540.10">
    <property type="entry name" value="formyl-coa transferase, domain 3"/>
    <property type="match status" value="1"/>
</dbReference>
<dbReference type="Proteomes" id="UP001066327">
    <property type="component" value="Unassembled WGS sequence"/>
</dbReference>
<organism evidence="2 4">
    <name type="scientific">Rhodococcus opacus</name>
    <name type="common">Nocardia opaca</name>
    <dbReference type="NCBI Taxonomy" id="37919"/>
    <lineage>
        <taxon>Bacteria</taxon>
        <taxon>Bacillati</taxon>
        <taxon>Actinomycetota</taxon>
        <taxon>Actinomycetes</taxon>
        <taxon>Mycobacteriales</taxon>
        <taxon>Nocardiaceae</taxon>
        <taxon>Rhodococcus</taxon>
    </lineage>
</organism>
<keyword evidence="3" id="KW-1185">Reference proteome</keyword>
<proteinExistence type="predicted"/>
<dbReference type="GO" id="GO:0016740">
    <property type="term" value="F:transferase activity"/>
    <property type="evidence" value="ECO:0007669"/>
    <property type="project" value="UniProtKB-KW"/>
</dbReference>
<dbReference type="Pfam" id="PF02515">
    <property type="entry name" value="CoA_transf_3"/>
    <property type="match status" value="2"/>
</dbReference>
<gene>
    <name evidence="1" type="ORF">O4328_21180</name>
    <name evidence="2" type="ORF">Q5707_41240</name>
</gene>
<evidence type="ECO:0000313" key="1">
    <source>
        <dbReference type="EMBL" id="MCZ4586170.1"/>
    </source>
</evidence>
<reference evidence="1" key="1">
    <citation type="submission" date="2022-12" db="EMBL/GenBank/DDBJ databases">
        <authorList>
            <person name="Krivoruchko A.V."/>
            <person name="Elkin A."/>
        </authorList>
    </citation>
    <scope>NUCLEOTIDE SEQUENCE</scope>
    <source>
        <strain evidence="1">IEGM 249</strain>
    </source>
</reference>
<dbReference type="InterPro" id="IPR023606">
    <property type="entry name" value="CoA-Trfase_III_dom_1_sf"/>
</dbReference>
<dbReference type="PANTHER" id="PTHR48228">
    <property type="entry name" value="SUCCINYL-COA--D-CITRAMALATE COA-TRANSFERASE"/>
    <property type="match status" value="1"/>
</dbReference>